<comment type="caution">
    <text evidence="1">The sequence shown here is derived from an EMBL/GenBank/DDBJ whole genome shotgun (WGS) entry which is preliminary data.</text>
</comment>
<protein>
    <submittedName>
        <fullName evidence="1">Uncharacterized protein</fullName>
    </submittedName>
</protein>
<dbReference type="EMBL" id="JAAXOS010000004">
    <property type="protein sequence ID" value="NKY26572.1"/>
    <property type="molecule type" value="Genomic_DNA"/>
</dbReference>
<dbReference type="Proteomes" id="UP000540698">
    <property type="component" value="Unassembled WGS sequence"/>
</dbReference>
<sequence>MSPVPGDDVGSSEINVVRVEDSVSVTFSATVAVRNYLAVQHLWSALRSARMCDERESELVAAGEINVDLGHRADAINAVLSSVAFLEAFVNETFSDAAEPGGSNYRTDGLSTAAVEQMAQFWTGGAVPVERGMPVLRKYQLALLCAGQPPFDTGSGPAQAVGVLIELRNALVHFMPKTQDVASAHKLEKDLKPRITPNRQAIGAPWYPNSALAAGCAQWACQTAMELVNEWQSRMGLVYDYRKSLNNDMPTP</sequence>
<name>A0A7X6R2T9_9NOCA</name>
<proteinExistence type="predicted"/>
<evidence type="ECO:0000313" key="2">
    <source>
        <dbReference type="Proteomes" id="UP000540698"/>
    </source>
</evidence>
<reference evidence="1 2" key="1">
    <citation type="submission" date="2020-04" db="EMBL/GenBank/DDBJ databases">
        <title>MicrobeNet Type strains.</title>
        <authorList>
            <person name="Nicholson A.C."/>
        </authorList>
    </citation>
    <scope>NUCLEOTIDE SEQUENCE [LARGE SCALE GENOMIC DNA]</scope>
    <source>
        <strain evidence="1 2">DSM 44956</strain>
    </source>
</reference>
<dbReference type="AlphaFoldDB" id="A0A7X6R2T9"/>
<organism evidence="1 2">
    <name type="scientific">Nocardia gamkensis</name>
    <dbReference type="NCBI Taxonomy" id="352869"/>
    <lineage>
        <taxon>Bacteria</taxon>
        <taxon>Bacillati</taxon>
        <taxon>Actinomycetota</taxon>
        <taxon>Actinomycetes</taxon>
        <taxon>Mycobacteriales</taxon>
        <taxon>Nocardiaceae</taxon>
        <taxon>Nocardia</taxon>
    </lineage>
</organism>
<evidence type="ECO:0000313" key="1">
    <source>
        <dbReference type="EMBL" id="NKY26572.1"/>
    </source>
</evidence>
<accession>A0A7X6R2T9</accession>
<keyword evidence="2" id="KW-1185">Reference proteome</keyword>
<dbReference type="RefSeq" id="WP_063910472.1">
    <property type="nucleotide sequence ID" value="NZ_JAAXOS010000004.1"/>
</dbReference>
<gene>
    <name evidence="1" type="ORF">HGB38_10115</name>
</gene>